<dbReference type="PANTHER" id="PTHR31435:SF9">
    <property type="entry name" value="PROTEIN NATD1"/>
    <property type="match status" value="1"/>
</dbReference>
<sequence>MEIRHETGGSGGRFVTGEGTDEAELTYRPAGAGIVVFDHTFVPQALRGRGLAGELVKAGVEWAKAEGLKVVPQCSYVAAEFRRHADYREIEA</sequence>
<dbReference type="RefSeq" id="WP_078709143.1">
    <property type="nucleotide sequence ID" value="NZ_FUXL01000010.1"/>
</dbReference>
<reference evidence="3 4" key="1">
    <citation type="submission" date="2017-02" db="EMBL/GenBank/DDBJ databases">
        <authorList>
            <person name="Peterson S.W."/>
        </authorList>
    </citation>
    <scope>NUCLEOTIDE SEQUENCE [LARGE SCALE GENOMIC DNA]</scope>
    <source>
        <strain evidence="3 4">USBA 369</strain>
    </source>
</reference>
<keyword evidence="4" id="KW-1185">Reference proteome</keyword>
<organism evidence="3 4">
    <name type="scientific">Consotaella salsifontis</name>
    <dbReference type="NCBI Taxonomy" id="1365950"/>
    <lineage>
        <taxon>Bacteria</taxon>
        <taxon>Pseudomonadati</taxon>
        <taxon>Pseudomonadota</taxon>
        <taxon>Alphaproteobacteria</taxon>
        <taxon>Hyphomicrobiales</taxon>
        <taxon>Aurantimonadaceae</taxon>
        <taxon>Consotaella</taxon>
    </lineage>
</organism>
<dbReference type="PROSITE" id="PS51729">
    <property type="entry name" value="GNAT_YJDJ"/>
    <property type="match status" value="1"/>
</dbReference>
<dbReference type="Pfam" id="PF14542">
    <property type="entry name" value="Acetyltransf_CG"/>
    <property type="match status" value="1"/>
</dbReference>
<evidence type="ECO:0000256" key="1">
    <source>
        <dbReference type="SAM" id="MobiDB-lite"/>
    </source>
</evidence>
<evidence type="ECO:0000259" key="2">
    <source>
        <dbReference type="PROSITE" id="PS51729"/>
    </source>
</evidence>
<accession>A0A1T4SCW2</accession>
<dbReference type="Gene3D" id="3.40.630.30">
    <property type="match status" value="1"/>
</dbReference>
<dbReference type="InterPro" id="IPR016181">
    <property type="entry name" value="Acyl_CoA_acyltransferase"/>
</dbReference>
<dbReference type="EMBL" id="FUXL01000010">
    <property type="protein sequence ID" value="SKA26063.1"/>
    <property type="molecule type" value="Genomic_DNA"/>
</dbReference>
<proteinExistence type="predicted"/>
<dbReference type="STRING" id="1365950.SAMN05428963_11032"/>
<dbReference type="OrthoDB" id="9800945at2"/>
<dbReference type="AlphaFoldDB" id="A0A1T4SCW2"/>
<protein>
    <recommendedName>
        <fullName evidence="2">N-acetyltransferase domain-containing protein</fullName>
    </recommendedName>
</protein>
<dbReference type="InterPro" id="IPR045057">
    <property type="entry name" value="Gcn5-rel_NAT"/>
</dbReference>
<evidence type="ECO:0000313" key="4">
    <source>
        <dbReference type="Proteomes" id="UP000190135"/>
    </source>
</evidence>
<feature type="domain" description="N-acetyltransferase" evidence="2">
    <location>
        <begin position="5"/>
        <end position="92"/>
    </location>
</feature>
<name>A0A1T4SCW2_9HYPH</name>
<dbReference type="CDD" id="cd04301">
    <property type="entry name" value="NAT_SF"/>
    <property type="match status" value="1"/>
</dbReference>
<dbReference type="SUPFAM" id="SSF55729">
    <property type="entry name" value="Acyl-CoA N-acyltransferases (Nat)"/>
    <property type="match status" value="1"/>
</dbReference>
<gene>
    <name evidence="3" type="ORF">SAMN05428963_11032</name>
</gene>
<dbReference type="InterPro" id="IPR031165">
    <property type="entry name" value="GNAT_YJDJ"/>
</dbReference>
<dbReference type="Proteomes" id="UP000190135">
    <property type="component" value="Unassembled WGS sequence"/>
</dbReference>
<dbReference type="PANTHER" id="PTHR31435">
    <property type="entry name" value="PROTEIN NATD1"/>
    <property type="match status" value="1"/>
</dbReference>
<feature type="region of interest" description="Disordered" evidence="1">
    <location>
        <begin position="1"/>
        <end position="20"/>
    </location>
</feature>
<evidence type="ECO:0000313" key="3">
    <source>
        <dbReference type="EMBL" id="SKA26063.1"/>
    </source>
</evidence>